<proteinExistence type="inferred from homology"/>
<dbReference type="EMBL" id="JASNVW010000006">
    <property type="protein sequence ID" value="MDK6029323.1"/>
    <property type="molecule type" value="Genomic_DNA"/>
</dbReference>
<dbReference type="Proteomes" id="UP001529235">
    <property type="component" value="Unassembled WGS sequence"/>
</dbReference>
<comment type="similarity">
    <text evidence="1">Belongs to the DegT/DnrJ/EryC1 family.</text>
</comment>
<dbReference type="InterPro" id="IPR015421">
    <property type="entry name" value="PyrdxlP-dep_Trfase_major"/>
</dbReference>
<keyword evidence="3" id="KW-1185">Reference proteome</keyword>
<evidence type="ECO:0000256" key="1">
    <source>
        <dbReference type="RuleBase" id="RU004508"/>
    </source>
</evidence>
<comment type="caution">
    <text evidence="2">The sequence shown here is derived from an EMBL/GenBank/DDBJ whole genome shotgun (WGS) entry which is preliminary data.</text>
</comment>
<dbReference type="PANTHER" id="PTHR30244:SF34">
    <property type="entry name" value="DTDP-4-AMINO-4,6-DIDEOXYGALACTOSE TRANSAMINASE"/>
    <property type="match status" value="1"/>
</dbReference>
<dbReference type="SUPFAM" id="SSF53383">
    <property type="entry name" value="PLP-dependent transferases"/>
    <property type="match status" value="1"/>
</dbReference>
<keyword evidence="2" id="KW-0032">Aminotransferase</keyword>
<dbReference type="Gene3D" id="3.40.640.10">
    <property type="entry name" value="Type I PLP-dependent aspartate aminotransferase-like (Major domain)"/>
    <property type="match status" value="1"/>
</dbReference>
<dbReference type="PANTHER" id="PTHR30244">
    <property type="entry name" value="TRANSAMINASE"/>
    <property type="match status" value="1"/>
</dbReference>
<name>A0ABD4Z8R8_9CREN</name>
<dbReference type="Pfam" id="PF01041">
    <property type="entry name" value="DegT_DnrJ_EryC1"/>
    <property type="match status" value="1"/>
</dbReference>
<dbReference type="InterPro" id="IPR000653">
    <property type="entry name" value="DegT/StrS_aminotransferase"/>
</dbReference>
<dbReference type="EC" id="2.6.1.-" evidence="2"/>
<dbReference type="AlphaFoldDB" id="A0ABD4Z8R8"/>
<sequence>MSSYRVRLFEPVIEDDDVEAVVSVLKSGWLAHGPVVESFEKMFANYIGVEHAAAVSNGTVALMLSLKALGIGNGDKVLVPDYTFIATATSALMVGAIPVFVDVNYETFNIDIDDLQKKISETSAKAIIAVHLFGHPADIKAIKDIASDKGILLIEDAAQAHGAEAWGKKVGSFGDAAIFSFYATKNMTTGEGGMILSNNKQFIEKVKLLRNHGQVARYVHEELGGNYRITSIQAALGLTQLRKLDRLNEIRRRNAMILTNELTKLKGYVETPYEAQWAKHVYHVYALKLLPSVDRECVIKCMQSAGIETAIHYPLPLHKQPLFQKLEYKECCINSSVLSQRELSIPVHPKLSENDAKFVADVCKHCIQSCIKL</sequence>
<accession>A0ABD4Z8R8</accession>
<reference evidence="2 3" key="1">
    <citation type="submission" date="2023-05" db="EMBL/GenBank/DDBJ databases">
        <title>A new hyperthermophilic archaea 'Ignisphaera cupida' sp. nov. and description of the family 'Ignisphaeraceae' fam. nov.</title>
        <authorList>
            <person name="Podosokorskaya O.A."/>
            <person name="Elcheninov A.G."/>
            <person name="Klukina A."/>
            <person name="Merkel A.Y."/>
        </authorList>
    </citation>
    <scope>NUCLEOTIDE SEQUENCE [LARGE SCALE GENOMIC DNA]</scope>
    <source>
        <strain evidence="2 3">4213-co</strain>
    </source>
</reference>
<dbReference type="PIRSF" id="PIRSF000390">
    <property type="entry name" value="PLP_StrS"/>
    <property type="match status" value="1"/>
</dbReference>
<organism evidence="2 3">
    <name type="scientific">Ignisphaera cupida</name>
    <dbReference type="NCBI Taxonomy" id="3050454"/>
    <lineage>
        <taxon>Archaea</taxon>
        <taxon>Thermoproteota</taxon>
        <taxon>Thermoprotei</taxon>
        <taxon>Desulfurococcales</taxon>
        <taxon>Desulfurococcaceae</taxon>
        <taxon>Ignisphaera</taxon>
    </lineage>
</organism>
<dbReference type="InterPro" id="IPR015424">
    <property type="entry name" value="PyrdxlP-dep_Trfase"/>
</dbReference>
<dbReference type="InterPro" id="IPR015422">
    <property type="entry name" value="PyrdxlP-dep_Trfase_small"/>
</dbReference>
<keyword evidence="1" id="KW-0663">Pyridoxal phosphate</keyword>
<protein>
    <submittedName>
        <fullName evidence="2">DegT/DnrJ/EryC1/StrS family aminotransferase</fullName>
        <ecNumber evidence="2">2.6.1.-</ecNumber>
    </submittedName>
</protein>
<gene>
    <name evidence="2" type="ORF">QPL79_08105</name>
</gene>
<dbReference type="CDD" id="cd00616">
    <property type="entry name" value="AHBA_syn"/>
    <property type="match status" value="1"/>
</dbReference>
<dbReference type="Gene3D" id="3.90.1150.10">
    <property type="entry name" value="Aspartate Aminotransferase, domain 1"/>
    <property type="match status" value="1"/>
</dbReference>
<dbReference type="GO" id="GO:0008483">
    <property type="term" value="F:transaminase activity"/>
    <property type="evidence" value="ECO:0007669"/>
    <property type="project" value="UniProtKB-KW"/>
</dbReference>
<evidence type="ECO:0000313" key="2">
    <source>
        <dbReference type="EMBL" id="MDK6029323.1"/>
    </source>
</evidence>
<keyword evidence="2" id="KW-0808">Transferase</keyword>
<evidence type="ECO:0000313" key="3">
    <source>
        <dbReference type="Proteomes" id="UP001529235"/>
    </source>
</evidence>
<dbReference type="RefSeq" id="WP_285274310.1">
    <property type="nucleotide sequence ID" value="NZ_JASNVW010000006.1"/>
</dbReference>